<evidence type="ECO:0000256" key="1">
    <source>
        <dbReference type="SAM" id="Phobius"/>
    </source>
</evidence>
<comment type="caution">
    <text evidence="2">The sequence shown here is derived from an EMBL/GenBank/DDBJ whole genome shotgun (WGS) entry which is preliminary data.</text>
</comment>
<dbReference type="AlphaFoldDB" id="A0A2M7APH5"/>
<organism evidence="2 3">
    <name type="scientific">candidate division WWE3 bacterium CG06_land_8_20_14_3_00_42_16</name>
    <dbReference type="NCBI Taxonomy" id="1975083"/>
    <lineage>
        <taxon>Bacteria</taxon>
        <taxon>Katanobacteria</taxon>
    </lineage>
</organism>
<proteinExistence type="predicted"/>
<accession>A0A2M7APH5</accession>
<reference evidence="3" key="1">
    <citation type="submission" date="2017-09" db="EMBL/GenBank/DDBJ databases">
        <title>Depth-based differentiation of microbial function through sediment-hosted aquifers and enrichment of novel symbionts in the deep terrestrial subsurface.</title>
        <authorList>
            <person name="Probst A.J."/>
            <person name="Ladd B."/>
            <person name="Jarett J.K."/>
            <person name="Geller-Mcgrath D.E."/>
            <person name="Sieber C.M.K."/>
            <person name="Emerson J.B."/>
            <person name="Anantharaman K."/>
            <person name="Thomas B.C."/>
            <person name="Malmstrom R."/>
            <person name="Stieglmeier M."/>
            <person name="Klingl A."/>
            <person name="Woyke T."/>
            <person name="Ryan C.M."/>
            <person name="Banfield J.F."/>
        </authorList>
    </citation>
    <scope>NUCLEOTIDE SEQUENCE [LARGE SCALE GENOMIC DNA]</scope>
</reference>
<dbReference type="Proteomes" id="UP000229916">
    <property type="component" value="Unassembled WGS sequence"/>
</dbReference>
<feature type="transmembrane region" description="Helical" evidence="1">
    <location>
        <begin position="7"/>
        <end position="29"/>
    </location>
</feature>
<evidence type="ECO:0000313" key="2">
    <source>
        <dbReference type="EMBL" id="PIU69245.1"/>
    </source>
</evidence>
<dbReference type="EMBL" id="PEWD01000014">
    <property type="protein sequence ID" value="PIU69245.1"/>
    <property type="molecule type" value="Genomic_DNA"/>
</dbReference>
<name>A0A2M7APH5_UNCKA</name>
<protein>
    <submittedName>
        <fullName evidence="2">Uncharacterized protein</fullName>
    </submittedName>
</protein>
<sequence length="266" mass="29195">MKIVGKVLLTLLAVLILGIVGILGLLGYIPGLSSLLGADKPRDLGITYTQEDYTSARAKSQLVYEELPAETPVALSIQHSGSRTVGTSWDSAEMTSLLNDRPYRFWPIFDVQLRIHNDGTAELSGIVIKEKLKGYAMGIGVPEQATKTIVNLLPSEAPFYVKAKTSLVENKVGDFDIQAVSLGRMPIPVNTLLAKLANLTRQIVKPVFAENIVTELSKYEGKRAAIINFINERLGKITGFYAKKAYFSDGKLYFDGTLSEKEITVR</sequence>
<keyword evidence="1" id="KW-0472">Membrane</keyword>
<keyword evidence="1" id="KW-1133">Transmembrane helix</keyword>
<gene>
    <name evidence="2" type="ORF">COS81_00735</name>
</gene>
<keyword evidence="1" id="KW-0812">Transmembrane</keyword>
<evidence type="ECO:0000313" key="3">
    <source>
        <dbReference type="Proteomes" id="UP000229916"/>
    </source>
</evidence>